<proteinExistence type="inferred from homology"/>
<keyword evidence="2 7" id="KW-0813">Transport</keyword>
<feature type="transmembrane region" description="Helical" evidence="7">
    <location>
        <begin position="82"/>
        <end position="104"/>
    </location>
</feature>
<evidence type="ECO:0000256" key="5">
    <source>
        <dbReference type="ARBA" id="ARBA00022989"/>
    </source>
</evidence>
<evidence type="ECO:0000313" key="10">
    <source>
        <dbReference type="Proteomes" id="UP000318801"/>
    </source>
</evidence>
<dbReference type="GO" id="GO:0055085">
    <property type="term" value="P:transmembrane transport"/>
    <property type="evidence" value="ECO:0007669"/>
    <property type="project" value="InterPro"/>
</dbReference>
<feature type="transmembrane region" description="Helical" evidence="7">
    <location>
        <begin position="246"/>
        <end position="268"/>
    </location>
</feature>
<comment type="subcellular location">
    <subcellularLocation>
        <location evidence="1 7">Cell membrane</location>
        <topology evidence="1 7">Multi-pass membrane protein</topology>
    </subcellularLocation>
</comment>
<keyword evidence="5 7" id="KW-1133">Transmembrane helix</keyword>
<dbReference type="Proteomes" id="UP000318801">
    <property type="component" value="Unassembled WGS sequence"/>
</dbReference>
<name>A0A506TZM0_9HYPH</name>
<dbReference type="RefSeq" id="WP_141151117.1">
    <property type="nucleotide sequence ID" value="NZ_VHLG01000023.1"/>
</dbReference>
<dbReference type="PANTHER" id="PTHR43386:SF25">
    <property type="entry name" value="PEPTIDE ABC TRANSPORTER PERMEASE PROTEIN"/>
    <property type="match status" value="1"/>
</dbReference>
<keyword evidence="4 7" id="KW-0812">Transmembrane</keyword>
<dbReference type="InterPro" id="IPR000515">
    <property type="entry name" value="MetI-like"/>
</dbReference>
<keyword evidence="10" id="KW-1185">Reference proteome</keyword>
<feature type="transmembrane region" description="Helical" evidence="7">
    <location>
        <begin position="145"/>
        <end position="162"/>
    </location>
</feature>
<accession>A0A506TZM0</accession>
<reference evidence="9 10" key="1">
    <citation type="submission" date="2019-06" db="EMBL/GenBank/DDBJ databases">
        <authorList>
            <person name="Li M."/>
        </authorList>
    </citation>
    <scope>NUCLEOTIDE SEQUENCE [LARGE SCALE GENOMIC DNA]</scope>
    <source>
        <strain evidence="9 10">BGMRC2036</strain>
    </source>
</reference>
<sequence>MTQLGSLWQRMPWAVRLSLLFIILFVLFALFGSWLTPYDFRETSLFDRFKPPYFLGGELKHFLGTDGRGRDLLARLVVGARVTLLVAVTGTLIGAVFGSLLGLLAGARRGKTESIIMMAVDVQASVPIIIIALFVLAIFKSSLPLIIIIVGFAGWEQYARLVRAATLSVRERGYVTAERVLGASPVRIYLRYVLPNIFNIILVQFTINLPLTVLLETALSFLGLGVQPPMTSLGEIMSEGRDRLLTSWWLTIFPGGIIFCLALSVSLIGDWMRDQLDPTLRNAGRNSS</sequence>
<dbReference type="PANTHER" id="PTHR43386">
    <property type="entry name" value="OLIGOPEPTIDE TRANSPORT SYSTEM PERMEASE PROTEIN APPC"/>
    <property type="match status" value="1"/>
</dbReference>
<feature type="transmembrane region" description="Helical" evidence="7">
    <location>
        <begin position="12"/>
        <end position="35"/>
    </location>
</feature>
<evidence type="ECO:0000256" key="6">
    <source>
        <dbReference type="ARBA" id="ARBA00023136"/>
    </source>
</evidence>
<dbReference type="OrthoDB" id="8410865at2"/>
<dbReference type="InterPro" id="IPR035906">
    <property type="entry name" value="MetI-like_sf"/>
</dbReference>
<dbReference type="CDD" id="cd06261">
    <property type="entry name" value="TM_PBP2"/>
    <property type="match status" value="1"/>
</dbReference>
<dbReference type="AlphaFoldDB" id="A0A506TZM0"/>
<dbReference type="SUPFAM" id="SSF161098">
    <property type="entry name" value="MetI-like"/>
    <property type="match status" value="1"/>
</dbReference>
<feature type="transmembrane region" description="Helical" evidence="7">
    <location>
        <begin position="197"/>
        <end position="226"/>
    </location>
</feature>
<feature type="domain" description="ABC transmembrane type-1" evidence="8">
    <location>
        <begin position="80"/>
        <end position="269"/>
    </location>
</feature>
<protein>
    <submittedName>
        <fullName evidence="9">ABC transporter permease</fullName>
    </submittedName>
</protein>
<evidence type="ECO:0000256" key="4">
    <source>
        <dbReference type="ARBA" id="ARBA00022692"/>
    </source>
</evidence>
<keyword evidence="3" id="KW-1003">Cell membrane</keyword>
<comment type="caution">
    <text evidence="9">The sequence shown here is derived from an EMBL/GenBank/DDBJ whole genome shotgun (WGS) entry which is preliminary data.</text>
</comment>
<evidence type="ECO:0000313" key="9">
    <source>
        <dbReference type="EMBL" id="TPW26756.1"/>
    </source>
</evidence>
<dbReference type="GO" id="GO:0005886">
    <property type="term" value="C:plasma membrane"/>
    <property type="evidence" value="ECO:0007669"/>
    <property type="project" value="UniProtKB-SubCell"/>
</dbReference>
<evidence type="ECO:0000256" key="3">
    <source>
        <dbReference type="ARBA" id="ARBA00022475"/>
    </source>
</evidence>
<gene>
    <name evidence="9" type="ORF">FJU08_21545</name>
</gene>
<evidence type="ECO:0000256" key="2">
    <source>
        <dbReference type="ARBA" id="ARBA00022448"/>
    </source>
</evidence>
<evidence type="ECO:0000256" key="1">
    <source>
        <dbReference type="ARBA" id="ARBA00004651"/>
    </source>
</evidence>
<comment type="similarity">
    <text evidence="7">Belongs to the binding-protein-dependent transport system permease family.</text>
</comment>
<evidence type="ECO:0000256" key="7">
    <source>
        <dbReference type="RuleBase" id="RU363032"/>
    </source>
</evidence>
<dbReference type="Pfam" id="PF12911">
    <property type="entry name" value="OppC_N"/>
    <property type="match status" value="1"/>
</dbReference>
<dbReference type="Gene3D" id="1.10.3720.10">
    <property type="entry name" value="MetI-like"/>
    <property type="match status" value="1"/>
</dbReference>
<evidence type="ECO:0000259" key="8">
    <source>
        <dbReference type="PROSITE" id="PS50928"/>
    </source>
</evidence>
<dbReference type="PROSITE" id="PS50928">
    <property type="entry name" value="ABC_TM1"/>
    <property type="match status" value="1"/>
</dbReference>
<dbReference type="InterPro" id="IPR025966">
    <property type="entry name" value="OppC_N"/>
</dbReference>
<organism evidence="9 10">
    <name type="scientific">Martelella alba</name>
    <dbReference type="NCBI Taxonomy" id="2590451"/>
    <lineage>
        <taxon>Bacteria</taxon>
        <taxon>Pseudomonadati</taxon>
        <taxon>Pseudomonadota</taxon>
        <taxon>Alphaproteobacteria</taxon>
        <taxon>Hyphomicrobiales</taxon>
        <taxon>Aurantimonadaceae</taxon>
        <taxon>Martelella</taxon>
    </lineage>
</organism>
<keyword evidence="6 7" id="KW-0472">Membrane</keyword>
<dbReference type="Pfam" id="PF00528">
    <property type="entry name" value="BPD_transp_1"/>
    <property type="match status" value="1"/>
</dbReference>
<feature type="transmembrane region" description="Helical" evidence="7">
    <location>
        <begin position="116"/>
        <end position="139"/>
    </location>
</feature>
<dbReference type="InterPro" id="IPR050366">
    <property type="entry name" value="BP-dependent_transpt_permease"/>
</dbReference>
<dbReference type="EMBL" id="VHLG01000023">
    <property type="protein sequence ID" value="TPW26756.1"/>
    <property type="molecule type" value="Genomic_DNA"/>
</dbReference>